<evidence type="ECO:0000313" key="3">
    <source>
        <dbReference type="Proteomes" id="UP001066276"/>
    </source>
</evidence>
<proteinExistence type="predicted"/>
<reference evidence="2" key="1">
    <citation type="journal article" date="2022" name="bioRxiv">
        <title>Sequencing and chromosome-scale assembly of the giantPleurodeles waltlgenome.</title>
        <authorList>
            <person name="Brown T."/>
            <person name="Elewa A."/>
            <person name="Iarovenko S."/>
            <person name="Subramanian E."/>
            <person name="Araus A.J."/>
            <person name="Petzold A."/>
            <person name="Susuki M."/>
            <person name="Suzuki K.-i.T."/>
            <person name="Hayashi T."/>
            <person name="Toyoda A."/>
            <person name="Oliveira C."/>
            <person name="Osipova E."/>
            <person name="Leigh N.D."/>
            <person name="Simon A."/>
            <person name="Yun M.H."/>
        </authorList>
    </citation>
    <scope>NUCLEOTIDE SEQUENCE</scope>
    <source>
        <strain evidence="2">20211129_DDA</strain>
        <tissue evidence="2">Liver</tissue>
    </source>
</reference>
<protein>
    <submittedName>
        <fullName evidence="2">Uncharacterized protein</fullName>
    </submittedName>
</protein>
<sequence length="139" mass="14882">MGQPLVDGDPPEVGQVSAAPSATSRPLALISTSRPPSLGPCCTRALGTSASLLVFCVGQSAHRQHWSLSPPSATLSAGLGVHDHSGWDGVGDYEREPHQEIYSAIGARPRPLRWELNMMLSLPTGSKPSKNRKTRAWFE</sequence>
<dbReference type="AlphaFoldDB" id="A0AAV7RWY5"/>
<dbReference type="EMBL" id="JANPWB010000009">
    <property type="protein sequence ID" value="KAJ1157326.1"/>
    <property type="molecule type" value="Genomic_DNA"/>
</dbReference>
<evidence type="ECO:0000313" key="2">
    <source>
        <dbReference type="EMBL" id="KAJ1157326.1"/>
    </source>
</evidence>
<organism evidence="2 3">
    <name type="scientific">Pleurodeles waltl</name>
    <name type="common">Iberian ribbed newt</name>
    <dbReference type="NCBI Taxonomy" id="8319"/>
    <lineage>
        <taxon>Eukaryota</taxon>
        <taxon>Metazoa</taxon>
        <taxon>Chordata</taxon>
        <taxon>Craniata</taxon>
        <taxon>Vertebrata</taxon>
        <taxon>Euteleostomi</taxon>
        <taxon>Amphibia</taxon>
        <taxon>Batrachia</taxon>
        <taxon>Caudata</taxon>
        <taxon>Salamandroidea</taxon>
        <taxon>Salamandridae</taxon>
        <taxon>Pleurodelinae</taxon>
        <taxon>Pleurodeles</taxon>
    </lineage>
</organism>
<gene>
    <name evidence="2" type="ORF">NDU88_010040</name>
</gene>
<comment type="caution">
    <text evidence="2">The sequence shown here is derived from an EMBL/GenBank/DDBJ whole genome shotgun (WGS) entry which is preliminary data.</text>
</comment>
<evidence type="ECO:0000256" key="1">
    <source>
        <dbReference type="SAM" id="MobiDB-lite"/>
    </source>
</evidence>
<name>A0AAV7RWY5_PLEWA</name>
<dbReference type="Proteomes" id="UP001066276">
    <property type="component" value="Chromosome 5"/>
</dbReference>
<feature type="region of interest" description="Disordered" evidence="1">
    <location>
        <begin position="1"/>
        <end position="25"/>
    </location>
</feature>
<keyword evidence="3" id="KW-1185">Reference proteome</keyword>
<accession>A0AAV7RWY5</accession>